<accession>A0A090SW34</accession>
<keyword evidence="3" id="KW-1185">Reference proteome</keyword>
<proteinExistence type="predicted"/>
<evidence type="ECO:0000313" key="2">
    <source>
        <dbReference type="EMBL" id="GAL31911.1"/>
    </source>
</evidence>
<dbReference type="OrthoDB" id="5916363at2"/>
<dbReference type="AlphaFoldDB" id="A0A090SW34"/>
<feature type="signal peptide" evidence="1">
    <location>
        <begin position="1"/>
        <end position="21"/>
    </location>
</feature>
<keyword evidence="1" id="KW-0732">Signal</keyword>
<reference evidence="2 3" key="1">
    <citation type="submission" date="2014-09" db="EMBL/GenBank/DDBJ databases">
        <title>Vibrio maritimus JCM 19240. (C210) whole genome shotgun sequence.</title>
        <authorList>
            <person name="Sawabe T."/>
            <person name="Meirelles P."/>
            <person name="Nakanishi M."/>
            <person name="Sayaka M."/>
            <person name="Hattori M."/>
            <person name="Ohkuma M."/>
        </authorList>
    </citation>
    <scope>NUCLEOTIDE SEQUENCE [LARGE SCALE GENOMIC DNA]</scope>
    <source>
        <strain evidence="2 3">JCM 19240</strain>
    </source>
</reference>
<gene>
    <name evidence="2" type="ORF">JCM19240_5342</name>
</gene>
<comment type="caution">
    <text evidence="2">The sequence shown here is derived from an EMBL/GenBank/DDBJ whole genome shotgun (WGS) entry which is preliminary data.</text>
</comment>
<dbReference type="Proteomes" id="UP000029224">
    <property type="component" value="Unassembled WGS sequence"/>
</dbReference>
<sequence length="164" mass="18517">MKATWICIALAVAVSSPLAYAFCESNSSKSVVIKATEEESFCSLITKPFSYIGNQVVTLGGLIEPEPPTNSLQDSYWDQWLLTQESEPVLTGNIDNSFVGIGLWAPEEIARRKDEMSMQEWLMAQGLHFGVGFGEKGKEPRLRLDYRWHQDYQGDMMMQVEVPF</sequence>
<feature type="chain" id="PRO_5001863487" evidence="1">
    <location>
        <begin position="22"/>
        <end position="164"/>
    </location>
</feature>
<reference evidence="2 3" key="2">
    <citation type="submission" date="2014-09" db="EMBL/GenBank/DDBJ databases">
        <authorList>
            <consortium name="NBRP consortium"/>
            <person name="Sawabe T."/>
            <person name="Meirelles P."/>
            <person name="Nakanishi M."/>
            <person name="Sayaka M."/>
            <person name="Hattori M."/>
            <person name="Ohkuma M."/>
        </authorList>
    </citation>
    <scope>NUCLEOTIDE SEQUENCE [LARGE SCALE GENOMIC DNA]</scope>
    <source>
        <strain evidence="2 3">JCM 19240</strain>
    </source>
</reference>
<protein>
    <submittedName>
        <fullName evidence="2">Uncharacterized protein</fullName>
    </submittedName>
</protein>
<evidence type="ECO:0000256" key="1">
    <source>
        <dbReference type="SAM" id="SignalP"/>
    </source>
</evidence>
<evidence type="ECO:0000313" key="3">
    <source>
        <dbReference type="Proteomes" id="UP000029224"/>
    </source>
</evidence>
<organism evidence="2 3">
    <name type="scientific">Vibrio maritimus</name>
    <dbReference type="NCBI Taxonomy" id="990268"/>
    <lineage>
        <taxon>Bacteria</taxon>
        <taxon>Pseudomonadati</taxon>
        <taxon>Pseudomonadota</taxon>
        <taxon>Gammaproteobacteria</taxon>
        <taxon>Vibrionales</taxon>
        <taxon>Vibrionaceae</taxon>
        <taxon>Vibrio</taxon>
    </lineage>
</organism>
<name>A0A090SW34_9VIBR</name>
<dbReference type="EMBL" id="BBMT01000001">
    <property type="protein sequence ID" value="GAL31911.1"/>
    <property type="molecule type" value="Genomic_DNA"/>
</dbReference>